<dbReference type="Pfam" id="PF05686">
    <property type="entry name" value="Glyco_transf_90"/>
    <property type="match status" value="2"/>
</dbReference>
<sequence>MNKMNIYLLLYISFTLLHFSNASKSCSKDKKDCKEEKINKYSKEFNIKYKKYLNLIKEAKDKYTPCDGTNCRCHTRTISNDLSPFKMNGISEELIQGVKSKGTKYQIIEKRLYREENCMFPARCSGIEHFLLELVKKLPDMEFIVNTRDWPQIPKQYGVFGPVFSFSKTEDYYDIMYPAWSFWEGGPAISLYPRGIGRWDNHRSKLGKIGNETLWETKLPKVFFRGSRTSAERDPLVLLSRENPDLVDAQYTKNQAWKSDACFTLVTNGWNFFYPALKPWIHYIPVEADATKEKIKELIEFVVHHDDMAREIAQNGYSIIWNHLKMADVTCYWSKLLRGYAKLLTFKPVKDNGLMEIKKEE</sequence>
<feature type="chain" id="PRO_5045239451" description="Glycosyl transferase CAP10 domain-containing protein" evidence="7">
    <location>
        <begin position="23"/>
        <end position="361"/>
    </location>
</feature>
<evidence type="ECO:0000259" key="8">
    <source>
        <dbReference type="SMART" id="SM00672"/>
    </source>
</evidence>
<dbReference type="EMBL" id="JAPWTJ010000466">
    <property type="protein sequence ID" value="KAJ8978170.1"/>
    <property type="molecule type" value="Genomic_DNA"/>
</dbReference>
<keyword evidence="5" id="KW-0808">Transferase</keyword>
<evidence type="ECO:0000313" key="10">
    <source>
        <dbReference type="Proteomes" id="UP001162164"/>
    </source>
</evidence>
<feature type="signal peptide" evidence="7">
    <location>
        <begin position="1"/>
        <end position="22"/>
    </location>
</feature>
<dbReference type="PANTHER" id="PTHR12203">
    <property type="entry name" value="KDEL LYS-ASP-GLU-LEU CONTAINING - RELATED"/>
    <property type="match status" value="1"/>
</dbReference>
<evidence type="ECO:0000256" key="2">
    <source>
        <dbReference type="ARBA" id="ARBA00004922"/>
    </source>
</evidence>
<protein>
    <recommendedName>
        <fullName evidence="8">Glycosyl transferase CAP10 domain-containing protein</fullName>
    </recommendedName>
</protein>
<feature type="domain" description="Glycosyl transferase CAP10" evidence="8">
    <location>
        <begin position="137"/>
        <end position="347"/>
    </location>
</feature>
<keyword evidence="10" id="KW-1185">Reference proteome</keyword>
<dbReference type="InterPro" id="IPR051091">
    <property type="entry name" value="O-Glucosyltr/Glycosyltrsf_90"/>
</dbReference>
<comment type="function">
    <text evidence="6">Protein O-glucosyltransferase. Catalyzes the reaction that attaches glucose through an O-glycosidic linkage to a conserved serine residue found in the consensus sequence C-X-S-X-[PA]-C in epidermal growth factor-like repeats. Regulates Notch signaling by glucosylating Notch in the ER, glucosylation is required for the correct folding and cleavage of Notch.</text>
</comment>
<dbReference type="PANTHER" id="PTHR12203:SF35">
    <property type="entry name" value="PROTEIN O-GLUCOSYLTRANSFERASE 1"/>
    <property type="match status" value="1"/>
</dbReference>
<comment type="similarity">
    <text evidence="3">Belongs to the glycosyltransferase 90 family.</text>
</comment>
<dbReference type="SMART" id="SM00672">
    <property type="entry name" value="CAP10"/>
    <property type="match status" value="1"/>
</dbReference>
<name>A0ABQ9JL06_9CUCU</name>
<reference evidence="9" key="1">
    <citation type="journal article" date="2023" name="Insect Mol. Biol.">
        <title>Genome sequencing provides insights into the evolution of gene families encoding plant cell wall-degrading enzymes in longhorned beetles.</title>
        <authorList>
            <person name="Shin N.R."/>
            <person name="Okamura Y."/>
            <person name="Kirsch R."/>
            <person name="Pauchet Y."/>
        </authorList>
    </citation>
    <scope>NUCLEOTIDE SEQUENCE</scope>
    <source>
        <strain evidence="9">MMC_N1</strain>
    </source>
</reference>
<evidence type="ECO:0000256" key="6">
    <source>
        <dbReference type="ARBA" id="ARBA00045690"/>
    </source>
</evidence>
<evidence type="ECO:0000256" key="1">
    <source>
        <dbReference type="ARBA" id="ARBA00004319"/>
    </source>
</evidence>
<dbReference type="Proteomes" id="UP001162164">
    <property type="component" value="Unassembled WGS sequence"/>
</dbReference>
<evidence type="ECO:0000256" key="5">
    <source>
        <dbReference type="ARBA" id="ARBA00022679"/>
    </source>
</evidence>
<dbReference type="InterPro" id="IPR006598">
    <property type="entry name" value="CAP10"/>
</dbReference>
<keyword evidence="7" id="KW-0732">Signal</keyword>
<evidence type="ECO:0000256" key="4">
    <source>
        <dbReference type="ARBA" id="ARBA00022676"/>
    </source>
</evidence>
<comment type="pathway">
    <text evidence="2">Protein modification; protein glycosylation.</text>
</comment>
<keyword evidence="4" id="KW-0328">Glycosyltransferase</keyword>
<accession>A0ABQ9JL06</accession>
<evidence type="ECO:0000256" key="3">
    <source>
        <dbReference type="ARBA" id="ARBA00010118"/>
    </source>
</evidence>
<evidence type="ECO:0000313" key="9">
    <source>
        <dbReference type="EMBL" id="KAJ8978170.1"/>
    </source>
</evidence>
<evidence type="ECO:0000256" key="7">
    <source>
        <dbReference type="SAM" id="SignalP"/>
    </source>
</evidence>
<comment type="caution">
    <text evidence="9">The sequence shown here is derived from an EMBL/GenBank/DDBJ whole genome shotgun (WGS) entry which is preliminary data.</text>
</comment>
<comment type="subcellular location">
    <subcellularLocation>
        <location evidence="1">Endoplasmic reticulum lumen</location>
    </subcellularLocation>
</comment>
<organism evidence="9 10">
    <name type="scientific">Molorchus minor</name>
    <dbReference type="NCBI Taxonomy" id="1323400"/>
    <lineage>
        <taxon>Eukaryota</taxon>
        <taxon>Metazoa</taxon>
        <taxon>Ecdysozoa</taxon>
        <taxon>Arthropoda</taxon>
        <taxon>Hexapoda</taxon>
        <taxon>Insecta</taxon>
        <taxon>Pterygota</taxon>
        <taxon>Neoptera</taxon>
        <taxon>Endopterygota</taxon>
        <taxon>Coleoptera</taxon>
        <taxon>Polyphaga</taxon>
        <taxon>Cucujiformia</taxon>
        <taxon>Chrysomeloidea</taxon>
        <taxon>Cerambycidae</taxon>
        <taxon>Lamiinae</taxon>
        <taxon>Monochamini</taxon>
        <taxon>Molorchus</taxon>
    </lineage>
</organism>
<proteinExistence type="inferred from homology"/>
<gene>
    <name evidence="9" type="ORF">NQ317_009658</name>
</gene>